<feature type="region of interest" description="Disordered" evidence="1">
    <location>
        <begin position="287"/>
        <end position="327"/>
    </location>
</feature>
<evidence type="ECO:0000313" key="3">
    <source>
        <dbReference type="Proteomes" id="UP001176961"/>
    </source>
</evidence>
<sequence length="327" mass="37924">MVQSLRYCPESMPAVDAVVESPMPSLEFTEISQISSKPLLEFTETSQISYRPSVDEINESDHARQCTACAHVCKETIESMNQTRTHENRFERRRNVFGRHGKDIVNRVHMFISEMKRKLEGTCANALFDSPNKLIALALGISTRTVTRISQTEETPQPERITQNRKRMRMVSVRRNGPQWGEVVKQAIHQKLRDELDITMTELHGHLCSTYEDFDLSRATLHRLVRGLGFSYRKVKRQIYIFKDLHWWREGKNTSEVRERTINWLGSVSSALADAWYREARREETEAWEKHIDREEESTDTTESSLSTESDDSVESLSSDSSYPYAE</sequence>
<name>A0AA36GHE7_CYLNA</name>
<proteinExistence type="predicted"/>
<reference evidence="2" key="1">
    <citation type="submission" date="2023-07" db="EMBL/GenBank/DDBJ databases">
        <authorList>
            <consortium name="CYATHOMIX"/>
        </authorList>
    </citation>
    <scope>NUCLEOTIDE SEQUENCE</scope>
    <source>
        <strain evidence="2">N/A</strain>
    </source>
</reference>
<evidence type="ECO:0000313" key="2">
    <source>
        <dbReference type="EMBL" id="CAJ0591458.1"/>
    </source>
</evidence>
<gene>
    <name evidence="2" type="ORF">CYNAS_LOCUS3441</name>
</gene>
<accession>A0AA36GHE7</accession>
<protein>
    <submittedName>
        <fullName evidence="2">Uncharacterized protein</fullName>
    </submittedName>
</protein>
<dbReference type="EMBL" id="CATQJL010000001">
    <property type="protein sequence ID" value="CAJ0591458.1"/>
    <property type="molecule type" value="Genomic_DNA"/>
</dbReference>
<feature type="compositionally biased region" description="Low complexity" evidence="1">
    <location>
        <begin position="315"/>
        <end position="327"/>
    </location>
</feature>
<organism evidence="2 3">
    <name type="scientific">Cylicocyclus nassatus</name>
    <name type="common">Nematode worm</name>
    <dbReference type="NCBI Taxonomy" id="53992"/>
    <lineage>
        <taxon>Eukaryota</taxon>
        <taxon>Metazoa</taxon>
        <taxon>Ecdysozoa</taxon>
        <taxon>Nematoda</taxon>
        <taxon>Chromadorea</taxon>
        <taxon>Rhabditida</taxon>
        <taxon>Rhabditina</taxon>
        <taxon>Rhabditomorpha</taxon>
        <taxon>Strongyloidea</taxon>
        <taxon>Strongylidae</taxon>
        <taxon>Cylicocyclus</taxon>
    </lineage>
</organism>
<evidence type="ECO:0000256" key="1">
    <source>
        <dbReference type="SAM" id="MobiDB-lite"/>
    </source>
</evidence>
<comment type="caution">
    <text evidence="2">The sequence shown here is derived from an EMBL/GenBank/DDBJ whole genome shotgun (WGS) entry which is preliminary data.</text>
</comment>
<dbReference type="AlphaFoldDB" id="A0AA36GHE7"/>
<dbReference type="Proteomes" id="UP001176961">
    <property type="component" value="Unassembled WGS sequence"/>
</dbReference>
<keyword evidence="3" id="KW-1185">Reference proteome</keyword>